<sequence length="257" mass="28774">MFKSKHATWTLSAALLATFSFHRWETLDAVLPSLLQAISTPAHPIPKPPLTPLILHTTDINASTPTSSSTTVTPETSHEASTTSPKAPSTSKGDPDPPSKAQTLTQTKPKPQYTCPEDEDEAHGEPGFLFFCKNCGGAVLESVTKWLNNGEANARCIGLDDAMWEGCECWEAPEEDVCRLPRHGEGIKWRNVRKGDKEDIERRKKRKEDKGEGRNENKMWPPRKRRFISSIKIKTATNIWQQAIWCKEIPLQHPIPS</sequence>
<proteinExistence type="predicted"/>
<protein>
    <submittedName>
        <fullName evidence="3">Uncharacterized protein</fullName>
    </submittedName>
</protein>
<feature type="compositionally biased region" description="Polar residues" evidence="1">
    <location>
        <begin position="100"/>
        <end position="109"/>
    </location>
</feature>
<evidence type="ECO:0000313" key="3">
    <source>
        <dbReference type="EMBL" id="KAF2751525.1"/>
    </source>
</evidence>
<feature type="signal peptide" evidence="2">
    <location>
        <begin position="1"/>
        <end position="29"/>
    </location>
</feature>
<dbReference type="OrthoDB" id="3800789at2759"/>
<name>A0A6A6VLS9_9PLEO</name>
<gene>
    <name evidence="3" type="ORF">M011DRAFT_523485</name>
</gene>
<dbReference type="Proteomes" id="UP000799440">
    <property type="component" value="Unassembled WGS sequence"/>
</dbReference>
<feature type="compositionally biased region" description="Low complexity" evidence="1">
    <location>
        <begin position="59"/>
        <end position="92"/>
    </location>
</feature>
<evidence type="ECO:0000256" key="2">
    <source>
        <dbReference type="SAM" id="SignalP"/>
    </source>
</evidence>
<feature type="chain" id="PRO_5025330462" evidence="2">
    <location>
        <begin position="30"/>
        <end position="257"/>
    </location>
</feature>
<dbReference type="EMBL" id="MU006562">
    <property type="protein sequence ID" value="KAF2751525.1"/>
    <property type="molecule type" value="Genomic_DNA"/>
</dbReference>
<accession>A0A6A6VLS9</accession>
<organism evidence="3 4">
    <name type="scientific">Sporormia fimetaria CBS 119925</name>
    <dbReference type="NCBI Taxonomy" id="1340428"/>
    <lineage>
        <taxon>Eukaryota</taxon>
        <taxon>Fungi</taxon>
        <taxon>Dikarya</taxon>
        <taxon>Ascomycota</taxon>
        <taxon>Pezizomycotina</taxon>
        <taxon>Dothideomycetes</taxon>
        <taxon>Pleosporomycetidae</taxon>
        <taxon>Pleosporales</taxon>
        <taxon>Sporormiaceae</taxon>
        <taxon>Sporormia</taxon>
    </lineage>
</organism>
<keyword evidence="4" id="KW-1185">Reference proteome</keyword>
<feature type="region of interest" description="Disordered" evidence="1">
    <location>
        <begin position="59"/>
        <end position="121"/>
    </location>
</feature>
<reference evidence="3" key="1">
    <citation type="journal article" date="2020" name="Stud. Mycol.">
        <title>101 Dothideomycetes genomes: a test case for predicting lifestyles and emergence of pathogens.</title>
        <authorList>
            <person name="Haridas S."/>
            <person name="Albert R."/>
            <person name="Binder M."/>
            <person name="Bloem J."/>
            <person name="Labutti K."/>
            <person name="Salamov A."/>
            <person name="Andreopoulos B."/>
            <person name="Baker S."/>
            <person name="Barry K."/>
            <person name="Bills G."/>
            <person name="Bluhm B."/>
            <person name="Cannon C."/>
            <person name="Castanera R."/>
            <person name="Culley D."/>
            <person name="Daum C."/>
            <person name="Ezra D."/>
            <person name="Gonzalez J."/>
            <person name="Henrissat B."/>
            <person name="Kuo A."/>
            <person name="Liang C."/>
            <person name="Lipzen A."/>
            <person name="Lutzoni F."/>
            <person name="Magnuson J."/>
            <person name="Mondo S."/>
            <person name="Nolan M."/>
            <person name="Ohm R."/>
            <person name="Pangilinan J."/>
            <person name="Park H.-J."/>
            <person name="Ramirez L."/>
            <person name="Alfaro M."/>
            <person name="Sun H."/>
            <person name="Tritt A."/>
            <person name="Yoshinaga Y."/>
            <person name="Zwiers L.-H."/>
            <person name="Turgeon B."/>
            <person name="Goodwin S."/>
            <person name="Spatafora J."/>
            <person name="Crous P."/>
            <person name="Grigoriev I."/>
        </authorList>
    </citation>
    <scope>NUCLEOTIDE SEQUENCE</scope>
    <source>
        <strain evidence="3">CBS 119925</strain>
    </source>
</reference>
<feature type="region of interest" description="Disordered" evidence="1">
    <location>
        <begin position="194"/>
        <end position="221"/>
    </location>
</feature>
<evidence type="ECO:0000313" key="4">
    <source>
        <dbReference type="Proteomes" id="UP000799440"/>
    </source>
</evidence>
<feature type="compositionally biased region" description="Basic and acidic residues" evidence="1">
    <location>
        <begin position="194"/>
        <end position="217"/>
    </location>
</feature>
<dbReference type="AlphaFoldDB" id="A0A6A6VLS9"/>
<keyword evidence="2" id="KW-0732">Signal</keyword>
<evidence type="ECO:0000256" key="1">
    <source>
        <dbReference type="SAM" id="MobiDB-lite"/>
    </source>
</evidence>